<accession>A0A2N9G4M4</accession>
<organism evidence="2">
    <name type="scientific">Fagus sylvatica</name>
    <name type="common">Beechnut</name>
    <dbReference type="NCBI Taxonomy" id="28930"/>
    <lineage>
        <taxon>Eukaryota</taxon>
        <taxon>Viridiplantae</taxon>
        <taxon>Streptophyta</taxon>
        <taxon>Embryophyta</taxon>
        <taxon>Tracheophyta</taxon>
        <taxon>Spermatophyta</taxon>
        <taxon>Magnoliopsida</taxon>
        <taxon>eudicotyledons</taxon>
        <taxon>Gunneridae</taxon>
        <taxon>Pentapetalae</taxon>
        <taxon>rosids</taxon>
        <taxon>fabids</taxon>
        <taxon>Fagales</taxon>
        <taxon>Fagaceae</taxon>
        <taxon>Fagus</taxon>
    </lineage>
</organism>
<evidence type="ECO:0000256" key="1">
    <source>
        <dbReference type="SAM" id="MobiDB-lite"/>
    </source>
</evidence>
<sequence length="72" mass="7983">MASASCGSKRPLPMKEATHSYPCKRPSPMKETSPNYPPYPPPLAKYEDVVVNPNVFMDSLEKLHASLGSKFM</sequence>
<reference evidence="2" key="1">
    <citation type="submission" date="2018-02" db="EMBL/GenBank/DDBJ databases">
        <authorList>
            <person name="Cohen D.B."/>
            <person name="Kent A.D."/>
        </authorList>
    </citation>
    <scope>NUCLEOTIDE SEQUENCE</scope>
</reference>
<proteinExistence type="predicted"/>
<dbReference type="EMBL" id="OIVN01001480">
    <property type="protein sequence ID" value="SPC94453.1"/>
    <property type="molecule type" value="Genomic_DNA"/>
</dbReference>
<protein>
    <submittedName>
        <fullName evidence="2">Uncharacterized protein</fullName>
    </submittedName>
</protein>
<feature type="region of interest" description="Disordered" evidence="1">
    <location>
        <begin position="1"/>
        <end position="36"/>
    </location>
</feature>
<dbReference type="AlphaFoldDB" id="A0A2N9G4M4"/>
<gene>
    <name evidence="2" type="ORF">FSB_LOCUS22335</name>
</gene>
<name>A0A2N9G4M4_FAGSY</name>
<evidence type="ECO:0000313" key="2">
    <source>
        <dbReference type="EMBL" id="SPC94453.1"/>
    </source>
</evidence>